<dbReference type="EMBL" id="FNWV01000001">
    <property type="protein sequence ID" value="SEH42645.1"/>
    <property type="molecule type" value="Genomic_DNA"/>
</dbReference>
<dbReference type="SUPFAM" id="SSF56300">
    <property type="entry name" value="Metallo-dependent phosphatases"/>
    <property type="match status" value="1"/>
</dbReference>
<feature type="domain" description="Calcineurin-like phosphoesterase" evidence="2">
    <location>
        <begin position="292"/>
        <end position="524"/>
    </location>
</feature>
<evidence type="ECO:0000313" key="3">
    <source>
        <dbReference type="EMBL" id="SEH42645.1"/>
    </source>
</evidence>
<dbReference type="GO" id="GO:0016787">
    <property type="term" value="F:hydrolase activity"/>
    <property type="evidence" value="ECO:0007669"/>
    <property type="project" value="InterPro"/>
</dbReference>
<dbReference type="RefSeq" id="WP_074714418.1">
    <property type="nucleotide sequence ID" value="NZ_FNWV01000001.1"/>
</dbReference>
<proteinExistence type="predicted"/>
<dbReference type="AlphaFoldDB" id="A0A1H6I8D7"/>
<dbReference type="CDD" id="cd00838">
    <property type="entry name" value="MPP_superfamily"/>
    <property type="match status" value="1"/>
</dbReference>
<feature type="chain" id="PRO_5010281918" evidence="1">
    <location>
        <begin position="30"/>
        <end position="670"/>
    </location>
</feature>
<dbReference type="Gene3D" id="3.60.21.10">
    <property type="match status" value="1"/>
</dbReference>
<feature type="signal peptide" evidence="1">
    <location>
        <begin position="1"/>
        <end position="29"/>
    </location>
</feature>
<gene>
    <name evidence="3" type="ORF">SAMN02910265_00622</name>
</gene>
<keyword evidence="1" id="KW-0732">Signal</keyword>
<accession>A0A1H6I8D7</accession>
<reference evidence="3 4" key="1">
    <citation type="submission" date="2016-10" db="EMBL/GenBank/DDBJ databases">
        <authorList>
            <person name="de Groot N.N."/>
        </authorList>
    </citation>
    <scope>NUCLEOTIDE SEQUENCE [LARGE SCALE GENOMIC DNA]</scope>
    <source>
        <strain evidence="3 4">YAD2003</strain>
    </source>
</reference>
<dbReference type="InterPro" id="IPR004843">
    <property type="entry name" value="Calcineurin-like_PHP"/>
</dbReference>
<dbReference type="OrthoDB" id="1814820at2"/>
<dbReference type="Proteomes" id="UP000183190">
    <property type="component" value="Unassembled WGS sequence"/>
</dbReference>
<name>A0A1H6I8D7_RUMFL</name>
<evidence type="ECO:0000256" key="1">
    <source>
        <dbReference type="SAM" id="SignalP"/>
    </source>
</evidence>
<evidence type="ECO:0000313" key="4">
    <source>
        <dbReference type="Proteomes" id="UP000183190"/>
    </source>
</evidence>
<protein>
    <submittedName>
        <fullName evidence="3">3',5'-cyclic AMP phosphodiesterase CpdA</fullName>
    </submittedName>
</protein>
<organism evidence="3 4">
    <name type="scientific">Ruminococcus flavefaciens</name>
    <dbReference type="NCBI Taxonomy" id="1265"/>
    <lineage>
        <taxon>Bacteria</taxon>
        <taxon>Bacillati</taxon>
        <taxon>Bacillota</taxon>
        <taxon>Clostridia</taxon>
        <taxon>Eubacteriales</taxon>
        <taxon>Oscillospiraceae</taxon>
        <taxon>Ruminococcus</taxon>
    </lineage>
</organism>
<sequence>MNILKKAAAVLSAAVFSAMFMPFKPQVAAADSYIATAPFSLEKGVLTLDSGEKWYKVNEFENGNDYIITVKGSDDKELMLTASNDDISEYIWHYYRSTMVTSTAPEYTTLISRSFSLACHENELYTVSNWWSSGEMAWEYHNGNLCYKEDGSVSYLKYSEGSDVPFTCTHNAAEAAEVSLYSNSEYLSRCIAEHPSAESYVIEGSGYAAPVFTAKLYSDDIVVDNVKWFINGKEQSCAELSFTADALRNKKTGVYRVNCLIEGHDGNDIHYREKSADAAFIVAKGVTPESFMTFSDVHEQYFFITDAIERIMAQTGGYVPSLVICTGDLVNGPTASKEKMLDRYYPQIVSYLGGLDTVFVSGNHDSGEAASIMSDKAGLGCENDRSPYGGQIFKGTSQAAAKNGKSSRFAKGITVYGLNFEASIEGSGNNITYSYDRTLDKLDSFLKKTAEDYHGELVVISAHSGLHVLGVQPESMTRYGIQISKWIGENQYNVDNSYELTKLINSYAEKYNMDIMYLFGHDHSRQESELIMTDGDNITSTVEYSSRSCDTQPLKFTYAHSGYLSTTIGCADAHFSFVYRNGENYSFDLMSTYDNTVRHTDIKAKNTFKEPVVTASASTTVTTKTTAAGTSAKKGANSPATGDKFSIIGIAVPAAVLMLISRKRKRMTVK</sequence>
<dbReference type="Pfam" id="PF00149">
    <property type="entry name" value="Metallophos"/>
    <property type="match status" value="1"/>
</dbReference>
<evidence type="ECO:0000259" key="2">
    <source>
        <dbReference type="Pfam" id="PF00149"/>
    </source>
</evidence>
<dbReference type="InterPro" id="IPR029052">
    <property type="entry name" value="Metallo-depent_PP-like"/>
</dbReference>